<gene>
    <name evidence="2" type="ORF">CSOL1703_00010894</name>
</gene>
<comment type="caution">
    <text evidence="2">The sequence shown here is derived from an EMBL/GenBank/DDBJ whole genome shotgun (WGS) entry which is preliminary data.</text>
</comment>
<evidence type="ECO:0000313" key="2">
    <source>
        <dbReference type="EMBL" id="CAH0045149.1"/>
    </source>
</evidence>
<keyword evidence="1" id="KW-1133">Transmembrane helix</keyword>
<evidence type="ECO:0000256" key="1">
    <source>
        <dbReference type="SAM" id="Phobius"/>
    </source>
</evidence>
<reference evidence="2 3" key="2">
    <citation type="submission" date="2021-10" db="EMBL/GenBank/DDBJ databases">
        <authorList>
            <person name="Piombo E."/>
        </authorList>
    </citation>
    <scope>NUCLEOTIDE SEQUENCE [LARGE SCALE GENOMIC DNA]</scope>
</reference>
<reference evidence="3" key="1">
    <citation type="submission" date="2019-06" db="EMBL/GenBank/DDBJ databases">
        <authorList>
            <person name="Broberg M."/>
        </authorList>
    </citation>
    <scope>NUCLEOTIDE SEQUENCE [LARGE SCALE GENOMIC DNA]</scope>
</reference>
<accession>A0A9N9YY64</accession>
<dbReference type="Proteomes" id="UP000775872">
    <property type="component" value="Unassembled WGS sequence"/>
</dbReference>
<sequence>MWSPFKLIRTLFRWVRIFLRRGFIVTLPLTLFYVGFGGIVGLLLADYETRQYFASMRHLEQSILSVRELDQFSIPGVPDIHNHGVAPYWVPQLRDPTNWWTKLGLERFDVSPVFEENDVPLNQFAFPNSLYRKTDGEDEGACWHHWVYASDNILHIRELFFNPWDSAFNELLQYHYANPAPCNASFHYVTCPDSFLCDIWKTRGPALIHFTTEKVDLWSGEHEKAREAVAGYTPVTARILEFPMGRHGGVSLAPGVFPTPFNQMKSVTSDPYLWQAHVPWKAQHQTHVRLNEIIERKSREYPGSFGRVKKLDRWLLDKMIQPWGLEIPRTIAMAVGMLTSALGWRCVKLSRQLISAVLGAEDGKRIDPEAWMEEQWAAMEQTEPNFVAQAMRDFFDTERGSVYEEKMKASPEGQEVLDAIWDIARKGKGQSEGRCDDGENIKAQAM</sequence>
<dbReference type="AlphaFoldDB" id="A0A9N9YY64"/>
<feature type="transmembrane region" description="Helical" evidence="1">
    <location>
        <begin position="21"/>
        <end position="45"/>
    </location>
</feature>
<keyword evidence="3" id="KW-1185">Reference proteome</keyword>
<protein>
    <submittedName>
        <fullName evidence="2">Uncharacterized protein</fullName>
    </submittedName>
</protein>
<dbReference type="EMBL" id="CABFOC020000011">
    <property type="protein sequence ID" value="CAH0045149.1"/>
    <property type="molecule type" value="Genomic_DNA"/>
</dbReference>
<keyword evidence="1" id="KW-0472">Membrane</keyword>
<name>A0A9N9YY64_9HYPO</name>
<keyword evidence="1" id="KW-0812">Transmembrane</keyword>
<proteinExistence type="predicted"/>
<evidence type="ECO:0000313" key="3">
    <source>
        <dbReference type="Proteomes" id="UP000775872"/>
    </source>
</evidence>
<organism evidence="2 3">
    <name type="scientific">Clonostachys solani</name>
    <dbReference type="NCBI Taxonomy" id="160281"/>
    <lineage>
        <taxon>Eukaryota</taxon>
        <taxon>Fungi</taxon>
        <taxon>Dikarya</taxon>
        <taxon>Ascomycota</taxon>
        <taxon>Pezizomycotina</taxon>
        <taxon>Sordariomycetes</taxon>
        <taxon>Hypocreomycetidae</taxon>
        <taxon>Hypocreales</taxon>
        <taxon>Bionectriaceae</taxon>
        <taxon>Clonostachys</taxon>
    </lineage>
</organism>
<dbReference type="OrthoDB" id="5015154at2759"/>